<dbReference type="EMBL" id="FOCC01000001">
    <property type="protein sequence ID" value="SEM32723.1"/>
    <property type="molecule type" value="Genomic_DNA"/>
</dbReference>
<evidence type="ECO:0000313" key="2">
    <source>
        <dbReference type="EMBL" id="SEM32723.1"/>
    </source>
</evidence>
<organism evidence="2 3">
    <name type="scientific">Ligilactobacillus ruminis</name>
    <dbReference type="NCBI Taxonomy" id="1623"/>
    <lineage>
        <taxon>Bacteria</taxon>
        <taxon>Bacillati</taxon>
        <taxon>Bacillota</taxon>
        <taxon>Bacilli</taxon>
        <taxon>Lactobacillales</taxon>
        <taxon>Lactobacillaceae</taxon>
        <taxon>Ligilactobacillus</taxon>
    </lineage>
</organism>
<protein>
    <submittedName>
        <fullName evidence="2">Lactoylglutathione lyase</fullName>
    </submittedName>
</protein>
<name>A0ABY1A917_9LACO</name>
<dbReference type="InterPro" id="IPR004360">
    <property type="entry name" value="Glyas_Fos-R_dOase_dom"/>
</dbReference>
<reference evidence="2 3" key="1">
    <citation type="submission" date="2016-10" db="EMBL/GenBank/DDBJ databases">
        <authorList>
            <person name="Varghese N."/>
            <person name="Submissions S."/>
        </authorList>
    </citation>
    <scope>NUCLEOTIDE SEQUENCE [LARGE SCALE GENOMIC DNA]</scope>
    <source>
        <strain evidence="2 3">WC1T17</strain>
    </source>
</reference>
<accession>A0ABY1A917</accession>
<dbReference type="GO" id="GO:0016829">
    <property type="term" value="F:lyase activity"/>
    <property type="evidence" value="ECO:0007669"/>
    <property type="project" value="UniProtKB-KW"/>
</dbReference>
<dbReference type="PANTHER" id="PTHR36113">
    <property type="entry name" value="LYASE, PUTATIVE-RELATED-RELATED"/>
    <property type="match status" value="1"/>
</dbReference>
<dbReference type="Gene3D" id="3.10.180.10">
    <property type="entry name" value="2,3-Dihydroxybiphenyl 1,2-Dioxygenase, domain 1"/>
    <property type="match status" value="1"/>
</dbReference>
<evidence type="ECO:0000259" key="1">
    <source>
        <dbReference type="PROSITE" id="PS51819"/>
    </source>
</evidence>
<dbReference type="InterPro" id="IPR037523">
    <property type="entry name" value="VOC_core"/>
</dbReference>
<dbReference type="InterPro" id="IPR029068">
    <property type="entry name" value="Glyas_Bleomycin-R_OHBP_Dase"/>
</dbReference>
<dbReference type="PROSITE" id="PS51819">
    <property type="entry name" value="VOC"/>
    <property type="match status" value="1"/>
</dbReference>
<evidence type="ECO:0000313" key="3">
    <source>
        <dbReference type="Proteomes" id="UP000182089"/>
    </source>
</evidence>
<proteinExistence type="predicted"/>
<dbReference type="Proteomes" id="UP000182089">
    <property type="component" value="Unassembled WGS sequence"/>
</dbReference>
<dbReference type="PANTHER" id="PTHR36113:SF1">
    <property type="entry name" value="GLYOXALASE_BLEOMYCIN RESISTANCE PROTEIN_DIOXYGENASE"/>
    <property type="match status" value="1"/>
</dbReference>
<comment type="caution">
    <text evidence="2">The sequence shown here is derived from an EMBL/GenBank/DDBJ whole genome shotgun (WGS) entry which is preliminary data.</text>
</comment>
<sequence length="129" mass="14458">MQIERMVLLVAELNKTKSFYQKYFRAQVAQEFYDEEAGSQGCLLKFSNQINLELLQVSGRHFTPGDTNRHSGYIRLAISVGSGEMVESLTKAMVNDGFECVLDPKPDFADKTHAIVLDPDGNEVELLAE</sequence>
<gene>
    <name evidence="2" type="ORF">SAMN05216431_101102</name>
</gene>
<dbReference type="InterPro" id="IPR051332">
    <property type="entry name" value="Fosfomycin_Res_Enzymes"/>
</dbReference>
<keyword evidence="2" id="KW-0456">Lyase</keyword>
<feature type="domain" description="VOC" evidence="1">
    <location>
        <begin position="2"/>
        <end position="129"/>
    </location>
</feature>
<dbReference type="SUPFAM" id="SSF54593">
    <property type="entry name" value="Glyoxalase/Bleomycin resistance protein/Dihydroxybiphenyl dioxygenase"/>
    <property type="match status" value="1"/>
</dbReference>
<dbReference type="Pfam" id="PF00903">
    <property type="entry name" value="Glyoxalase"/>
    <property type="match status" value="1"/>
</dbReference>